<reference evidence="2" key="1">
    <citation type="journal article" date="2015" name="Nature">
        <title>Complex archaea that bridge the gap between prokaryotes and eukaryotes.</title>
        <authorList>
            <person name="Spang A."/>
            <person name="Saw J.H."/>
            <person name="Jorgensen S.L."/>
            <person name="Zaremba-Niedzwiedzka K."/>
            <person name="Martijn J."/>
            <person name="Lind A.E."/>
            <person name="van Eijk R."/>
            <person name="Schleper C."/>
            <person name="Guy L."/>
            <person name="Ettema T.J."/>
        </authorList>
    </citation>
    <scope>NUCLEOTIDE SEQUENCE</scope>
</reference>
<sequence length="131" mass="14646">ELRLRADYMPSGTTAALNPERGKREVIEAAELMLKEPVIANNEIRRLAVFEVVLENLGPTWLSKKQTFLPSPEEMEQLRLKQQIEQFMTSAQLQKILDQIRRGESPEQISAQLSPQPGGGNGTARPVAPAR</sequence>
<dbReference type="EMBL" id="LAZR01059003">
    <property type="protein sequence ID" value="KKK68709.1"/>
    <property type="molecule type" value="Genomic_DNA"/>
</dbReference>
<proteinExistence type="predicted"/>
<accession>A0A0F8ZQM3</accession>
<gene>
    <name evidence="2" type="ORF">LCGC14_2941350</name>
</gene>
<organism evidence="2">
    <name type="scientific">marine sediment metagenome</name>
    <dbReference type="NCBI Taxonomy" id="412755"/>
    <lineage>
        <taxon>unclassified sequences</taxon>
        <taxon>metagenomes</taxon>
        <taxon>ecological metagenomes</taxon>
    </lineage>
</organism>
<name>A0A0F8ZQM3_9ZZZZ</name>
<feature type="region of interest" description="Disordered" evidence="1">
    <location>
        <begin position="100"/>
        <end position="131"/>
    </location>
</feature>
<feature type="non-terminal residue" evidence="2">
    <location>
        <position position="1"/>
    </location>
</feature>
<comment type="caution">
    <text evidence="2">The sequence shown here is derived from an EMBL/GenBank/DDBJ whole genome shotgun (WGS) entry which is preliminary data.</text>
</comment>
<protein>
    <submittedName>
        <fullName evidence="2">Uncharacterized protein</fullName>
    </submittedName>
</protein>
<dbReference type="AlphaFoldDB" id="A0A0F8ZQM3"/>
<evidence type="ECO:0000313" key="2">
    <source>
        <dbReference type="EMBL" id="KKK68709.1"/>
    </source>
</evidence>
<evidence type="ECO:0000256" key="1">
    <source>
        <dbReference type="SAM" id="MobiDB-lite"/>
    </source>
</evidence>